<name>V6LGZ3_9EUKA</name>
<evidence type="ECO:0000313" key="3">
    <source>
        <dbReference type="Proteomes" id="UP000018208"/>
    </source>
</evidence>
<evidence type="ECO:0000313" key="2">
    <source>
        <dbReference type="EMBL" id="KAH0577550.1"/>
    </source>
</evidence>
<dbReference type="Proteomes" id="UP000018208">
    <property type="component" value="Unassembled WGS sequence"/>
</dbReference>
<dbReference type="AlphaFoldDB" id="V6LGZ3"/>
<proteinExistence type="predicted"/>
<accession>V6LGZ3</accession>
<protein>
    <submittedName>
        <fullName evidence="1">Uncharacterized protein</fullName>
    </submittedName>
</protein>
<keyword evidence="3" id="KW-1185">Reference proteome</keyword>
<reference evidence="2" key="2">
    <citation type="submission" date="2020-12" db="EMBL/GenBank/DDBJ databases">
        <title>New Spironucleus salmonicida genome in near-complete chromosomes.</title>
        <authorList>
            <person name="Xu F."/>
            <person name="Kurt Z."/>
            <person name="Jimenez-Gonzalez A."/>
            <person name="Astvaldsson A."/>
            <person name="Andersson J.O."/>
            <person name="Svard S.G."/>
        </authorList>
    </citation>
    <scope>NUCLEOTIDE SEQUENCE</scope>
    <source>
        <strain evidence="2">ATCC 50377</strain>
    </source>
</reference>
<dbReference type="EMBL" id="KI546135">
    <property type="protein sequence ID" value="EST43578.1"/>
    <property type="molecule type" value="Genomic_DNA"/>
</dbReference>
<sequence>MKTADLLYSVAISANNRITELLTSYPSYKPLTQSQYYAVKSIHGFGASQLPQEASFGIAGIQQTPGNNPPIIAAELTPEGYIDSPQQQEKVKFQDASPILNIEQADQLESSSILAHSGVEVSKQSQMVLSDISSNAQLELERKAKLLETPQSKPNQTLELE</sequence>
<evidence type="ECO:0000313" key="1">
    <source>
        <dbReference type="EMBL" id="EST43578.1"/>
    </source>
</evidence>
<organism evidence="1">
    <name type="scientific">Spironucleus salmonicida</name>
    <dbReference type="NCBI Taxonomy" id="348837"/>
    <lineage>
        <taxon>Eukaryota</taxon>
        <taxon>Metamonada</taxon>
        <taxon>Diplomonadida</taxon>
        <taxon>Hexamitidae</taxon>
        <taxon>Hexamitinae</taxon>
        <taxon>Spironucleus</taxon>
    </lineage>
</organism>
<gene>
    <name evidence="1" type="ORF">SS50377_16619</name>
    <name evidence="2" type="ORF">SS50377_20904</name>
</gene>
<dbReference type="VEuPathDB" id="GiardiaDB:SS50377_20904"/>
<dbReference type="EMBL" id="AUWU02000001">
    <property type="protein sequence ID" value="KAH0577550.1"/>
    <property type="molecule type" value="Genomic_DNA"/>
</dbReference>
<reference evidence="1 2" key="1">
    <citation type="journal article" date="2014" name="PLoS Genet.">
        <title>The Genome of Spironucleus salmonicida Highlights a Fish Pathogen Adapted to Fluctuating Environments.</title>
        <authorList>
            <person name="Xu F."/>
            <person name="Jerlstrom-Hultqvist J."/>
            <person name="Einarsson E."/>
            <person name="Astvaldsson A."/>
            <person name="Svard S.G."/>
            <person name="Andersson J.O."/>
        </authorList>
    </citation>
    <scope>NUCLEOTIDE SEQUENCE</scope>
    <source>
        <strain evidence="2">ATCC 50377</strain>
    </source>
</reference>